<feature type="domain" description="YCII-related" evidence="3">
    <location>
        <begin position="3"/>
        <end position="116"/>
    </location>
</feature>
<evidence type="ECO:0000313" key="4">
    <source>
        <dbReference type="EMBL" id="GAA4255381.1"/>
    </source>
</evidence>
<dbReference type="PANTHER" id="PTHR35174">
    <property type="entry name" value="BLL7171 PROTEIN-RELATED"/>
    <property type="match status" value="1"/>
</dbReference>
<accession>A0ABP8DGK7</accession>
<evidence type="ECO:0000313" key="5">
    <source>
        <dbReference type="Proteomes" id="UP001500620"/>
    </source>
</evidence>
<dbReference type="InterPro" id="IPR011008">
    <property type="entry name" value="Dimeric_a/b-barrel"/>
</dbReference>
<evidence type="ECO:0000256" key="1">
    <source>
        <dbReference type="ARBA" id="ARBA00007689"/>
    </source>
</evidence>
<gene>
    <name evidence="4" type="ORF">GCM10022255_064000</name>
</gene>
<dbReference type="SUPFAM" id="SSF54909">
    <property type="entry name" value="Dimeric alpha+beta barrel"/>
    <property type="match status" value="1"/>
</dbReference>
<organism evidence="4 5">
    <name type="scientific">Dactylosporangium darangshiense</name>
    <dbReference type="NCBI Taxonomy" id="579108"/>
    <lineage>
        <taxon>Bacteria</taxon>
        <taxon>Bacillati</taxon>
        <taxon>Actinomycetota</taxon>
        <taxon>Actinomycetes</taxon>
        <taxon>Micromonosporales</taxon>
        <taxon>Micromonosporaceae</taxon>
        <taxon>Dactylosporangium</taxon>
    </lineage>
</organism>
<evidence type="ECO:0000259" key="3">
    <source>
        <dbReference type="Pfam" id="PF03795"/>
    </source>
</evidence>
<dbReference type="PANTHER" id="PTHR35174:SF3">
    <property type="entry name" value="BLL7171 PROTEIN"/>
    <property type="match status" value="1"/>
</dbReference>
<reference evidence="5" key="1">
    <citation type="journal article" date="2019" name="Int. J. Syst. Evol. Microbiol.">
        <title>The Global Catalogue of Microorganisms (GCM) 10K type strain sequencing project: providing services to taxonomists for standard genome sequencing and annotation.</title>
        <authorList>
            <consortium name="The Broad Institute Genomics Platform"/>
            <consortium name="The Broad Institute Genome Sequencing Center for Infectious Disease"/>
            <person name="Wu L."/>
            <person name="Ma J."/>
        </authorList>
    </citation>
    <scope>NUCLEOTIDE SEQUENCE [LARGE SCALE GENOMIC DNA]</scope>
    <source>
        <strain evidence="5">JCM 17441</strain>
    </source>
</reference>
<dbReference type="Proteomes" id="UP001500620">
    <property type="component" value="Unassembled WGS sequence"/>
</dbReference>
<comment type="caution">
    <text evidence="4">The sequence shown here is derived from an EMBL/GenBank/DDBJ whole genome shotgun (WGS) entry which is preliminary data.</text>
</comment>
<keyword evidence="5" id="KW-1185">Reference proteome</keyword>
<dbReference type="EMBL" id="BAABAT010000021">
    <property type="protein sequence ID" value="GAA4255381.1"/>
    <property type="molecule type" value="Genomic_DNA"/>
</dbReference>
<evidence type="ECO:0000256" key="2">
    <source>
        <dbReference type="SAM" id="MobiDB-lite"/>
    </source>
</evidence>
<proteinExistence type="inferred from homology"/>
<comment type="similarity">
    <text evidence="1">Belongs to the YciI family.</text>
</comment>
<name>A0ABP8DGK7_9ACTN</name>
<dbReference type="Gene3D" id="3.30.70.1060">
    <property type="entry name" value="Dimeric alpha+beta barrel"/>
    <property type="match status" value="1"/>
</dbReference>
<protein>
    <recommendedName>
        <fullName evidence="3">YCII-related domain-containing protein</fullName>
    </recommendedName>
</protein>
<dbReference type="InterPro" id="IPR005545">
    <property type="entry name" value="YCII"/>
</dbReference>
<dbReference type="Pfam" id="PF03795">
    <property type="entry name" value="YCII"/>
    <property type="match status" value="1"/>
</dbReference>
<dbReference type="RefSeq" id="WP_345132393.1">
    <property type="nucleotide sequence ID" value="NZ_BAABAT010000021.1"/>
</dbReference>
<feature type="region of interest" description="Disordered" evidence="2">
    <location>
        <begin position="50"/>
        <end position="70"/>
    </location>
</feature>
<sequence>MAKYLILIYGDEQRWEAETDAQRAAKEAAHAAFAAAAGPGLLAGHELEASSTATTLRSTTGAAPTPTDGPFLETKEAIGGLYVVEAPDLDAALSLAARLPELASGHGGVEVRPIVDHS</sequence>